<evidence type="ECO:0000313" key="2">
    <source>
        <dbReference type="Proteomes" id="UP000005845"/>
    </source>
</evidence>
<protein>
    <submittedName>
        <fullName evidence="1">Uncharacterized protein</fullName>
    </submittedName>
</protein>
<dbReference type="AlphaFoldDB" id="H5U771"/>
<gene>
    <name evidence="1" type="ORF">GOSPT_136_00010</name>
</gene>
<accession>H5U771</accession>
<proteinExistence type="predicted"/>
<dbReference type="Proteomes" id="UP000005845">
    <property type="component" value="Unassembled WGS sequence"/>
</dbReference>
<dbReference type="EMBL" id="BAFC01000134">
    <property type="protein sequence ID" value="GAB41579.1"/>
    <property type="molecule type" value="Genomic_DNA"/>
</dbReference>
<feature type="non-terminal residue" evidence="1">
    <location>
        <position position="57"/>
    </location>
</feature>
<sequence length="57" mass="6151">MAFDPRGALDQRWGKLDQRVGGAGPHLNVCPIEGCVCCSSHIFQYDTHLGPAAARRA</sequence>
<evidence type="ECO:0000313" key="1">
    <source>
        <dbReference type="EMBL" id="GAB41579.1"/>
    </source>
</evidence>
<comment type="caution">
    <text evidence="1">The sequence shown here is derived from an EMBL/GenBank/DDBJ whole genome shotgun (WGS) entry which is preliminary data.</text>
</comment>
<name>H5U771_9ACTN</name>
<organism evidence="1 2">
    <name type="scientific">Gordonia sputi NBRC 100414</name>
    <dbReference type="NCBI Taxonomy" id="1089453"/>
    <lineage>
        <taxon>Bacteria</taxon>
        <taxon>Bacillati</taxon>
        <taxon>Actinomycetota</taxon>
        <taxon>Actinomycetes</taxon>
        <taxon>Mycobacteriales</taxon>
        <taxon>Gordoniaceae</taxon>
        <taxon>Gordonia</taxon>
    </lineage>
</organism>
<keyword evidence="2" id="KW-1185">Reference proteome</keyword>
<reference evidence="1 2" key="1">
    <citation type="submission" date="2012-02" db="EMBL/GenBank/DDBJ databases">
        <title>Whole genome shotgun sequence of Gordonia sputi NBRC 100414.</title>
        <authorList>
            <person name="Yoshida I."/>
            <person name="Hosoyama A."/>
            <person name="Tsuchikane K."/>
            <person name="Katsumata H."/>
            <person name="Yamazaki S."/>
            <person name="Fujita N."/>
        </authorList>
    </citation>
    <scope>NUCLEOTIDE SEQUENCE [LARGE SCALE GENOMIC DNA]</scope>
    <source>
        <strain evidence="1 2">NBRC 100414</strain>
    </source>
</reference>